<dbReference type="Gene3D" id="1.20.1280.50">
    <property type="match status" value="1"/>
</dbReference>
<accession>A0AA38PBM0</accession>
<feature type="compositionally biased region" description="Acidic residues" evidence="2">
    <location>
        <begin position="482"/>
        <end position="501"/>
    </location>
</feature>
<organism evidence="3 4">
    <name type="scientific">Lentinula raphanica</name>
    <dbReference type="NCBI Taxonomy" id="153919"/>
    <lineage>
        <taxon>Eukaryota</taxon>
        <taxon>Fungi</taxon>
        <taxon>Dikarya</taxon>
        <taxon>Basidiomycota</taxon>
        <taxon>Agaricomycotina</taxon>
        <taxon>Agaricomycetes</taxon>
        <taxon>Agaricomycetidae</taxon>
        <taxon>Agaricales</taxon>
        <taxon>Marasmiineae</taxon>
        <taxon>Omphalotaceae</taxon>
        <taxon>Lentinula</taxon>
    </lineage>
</organism>
<dbReference type="Gene3D" id="3.80.10.10">
    <property type="entry name" value="Ribonuclease Inhibitor"/>
    <property type="match status" value="1"/>
</dbReference>
<sequence length="596" mass="67890">MKSSCFSSTRSIAQITWPTKQISTRLCDKCDHSVHLDAQLLDFHDVLARSRSGYNPTASERLTYLAKLEETRCEIDRHEKELRRLREVTQKLEEQQRLLQAFEGGIKRMISPIQSLPLEILGVIFQYVCCGKDATDIANNYNFRPYETKRRLPTFDVSSVCIRWHRLVTSMPILWTSFGNDGFNSKSQSLVLTFLERSRSNLVDFRLSNNTVQRGFPPSPLVSHCNRWRHVSIAGTFLFVSKAFLEPLVNCGETPSNMMSLDLECDSSHSFEIPIVFPSLESLVLRGFILGFETPQYTVTTLSLSKVTCNDALSILVHLPNVESLKVEDIRQDDIEDDPPVPLVLNKMQTLTLLYPVWNDFLTSIKCPHLASLCLCNSRDFRRFESRATLSLLDQSDCAPTYLSLQNMSIHREELLRLLRLVPSLTHLDVEEPITFFYIADTVGCMLDLLAAPRHLGLQERNEISDSSGDEDLGGDASHSDTDEDSESDPGQEGEDGSDEDDLQELLLPQLVELNLSLKPRNELLLDVVRSRRPMLTNSLGHSTDRTWLRTLRMRYPNPFVRTQLVPEQFEALQKSLKPFKEEGLDVEIKIPVLDV</sequence>
<feature type="region of interest" description="Disordered" evidence="2">
    <location>
        <begin position="464"/>
        <end position="501"/>
    </location>
</feature>
<feature type="coiled-coil region" evidence="1">
    <location>
        <begin position="61"/>
        <end position="105"/>
    </location>
</feature>
<reference evidence="3" key="1">
    <citation type="submission" date="2022-08" db="EMBL/GenBank/DDBJ databases">
        <authorList>
            <consortium name="DOE Joint Genome Institute"/>
            <person name="Min B."/>
            <person name="Riley R."/>
            <person name="Sierra-Patev S."/>
            <person name="Naranjo-Ortiz M."/>
            <person name="Looney B."/>
            <person name="Konkel Z."/>
            <person name="Slot J.C."/>
            <person name="Sakamoto Y."/>
            <person name="Steenwyk J.L."/>
            <person name="Rokas A."/>
            <person name="Carro J."/>
            <person name="Camarero S."/>
            <person name="Ferreira P."/>
            <person name="Molpeceres G."/>
            <person name="Ruiz-Duenas F.J."/>
            <person name="Serrano A."/>
            <person name="Henrissat B."/>
            <person name="Drula E."/>
            <person name="Hughes K.W."/>
            <person name="Mata J.L."/>
            <person name="Ishikawa N.K."/>
            <person name="Vargas-Isla R."/>
            <person name="Ushijima S."/>
            <person name="Smith C.A."/>
            <person name="Ahrendt S."/>
            <person name="Andreopoulos W."/>
            <person name="He G."/>
            <person name="Labutti K."/>
            <person name="Lipzen A."/>
            <person name="Ng V."/>
            <person name="Sandor L."/>
            <person name="Barry K."/>
            <person name="Martinez A.T."/>
            <person name="Xiao Y."/>
            <person name="Gibbons J.G."/>
            <person name="Terashima K."/>
            <person name="Hibbett D.S."/>
            <person name="Grigoriev I.V."/>
        </authorList>
    </citation>
    <scope>NUCLEOTIDE SEQUENCE</scope>
    <source>
        <strain evidence="3">TFB9207</strain>
    </source>
</reference>
<evidence type="ECO:0008006" key="5">
    <source>
        <dbReference type="Google" id="ProtNLM"/>
    </source>
</evidence>
<comment type="caution">
    <text evidence="3">The sequence shown here is derived from an EMBL/GenBank/DDBJ whole genome shotgun (WGS) entry which is preliminary data.</text>
</comment>
<keyword evidence="1" id="KW-0175">Coiled coil</keyword>
<evidence type="ECO:0000256" key="1">
    <source>
        <dbReference type="SAM" id="Coils"/>
    </source>
</evidence>
<dbReference type="SUPFAM" id="SSF52047">
    <property type="entry name" value="RNI-like"/>
    <property type="match status" value="1"/>
</dbReference>
<dbReference type="AlphaFoldDB" id="A0AA38PBM0"/>
<dbReference type="InterPro" id="IPR032675">
    <property type="entry name" value="LRR_dom_sf"/>
</dbReference>
<protein>
    <recommendedName>
        <fullName evidence="5">F-box domain-containing protein</fullName>
    </recommendedName>
</protein>
<dbReference type="EMBL" id="MU806103">
    <property type="protein sequence ID" value="KAJ3839919.1"/>
    <property type="molecule type" value="Genomic_DNA"/>
</dbReference>
<gene>
    <name evidence="3" type="ORF">F5878DRAFT_94795</name>
</gene>
<proteinExistence type="predicted"/>
<dbReference type="Proteomes" id="UP001163846">
    <property type="component" value="Unassembled WGS sequence"/>
</dbReference>
<evidence type="ECO:0000313" key="4">
    <source>
        <dbReference type="Proteomes" id="UP001163846"/>
    </source>
</evidence>
<evidence type="ECO:0000256" key="2">
    <source>
        <dbReference type="SAM" id="MobiDB-lite"/>
    </source>
</evidence>
<evidence type="ECO:0000313" key="3">
    <source>
        <dbReference type="EMBL" id="KAJ3839919.1"/>
    </source>
</evidence>
<name>A0AA38PBM0_9AGAR</name>
<keyword evidence="4" id="KW-1185">Reference proteome</keyword>